<dbReference type="Proteomes" id="UP001148312">
    <property type="component" value="Unassembled WGS sequence"/>
</dbReference>
<dbReference type="SUPFAM" id="SSF54637">
    <property type="entry name" value="Thioesterase/thiol ester dehydrase-isomerase"/>
    <property type="match status" value="1"/>
</dbReference>
<keyword evidence="6" id="KW-1185">Reference proteome</keyword>
<dbReference type="GO" id="GO:0047617">
    <property type="term" value="F:fatty acyl-CoA hydrolase activity"/>
    <property type="evidence" value="ECO:0007669"/>
    <property type="project" value="TreeGrafter"/>
</dbReference>
<reference evidence="5" key="1">
    <citation type="submission" date="2022-12" db="EMBL/GenBank/DDBJ databases">
        <authorList>
            <person name="Petersen C."/>
        </authorList>
    </citation>
    <scope>NUCLEOTIDE SEQUENCE</scope>
    <source>
        <strain evidence="5">IBT 30728</strain>
    </source>
</reference>
<accession>A0A9X0BXP1</accession>
<feature type="domain" description="Thioesterase" evidence="4">
    <location>
        <begin position="61"/>
        <end position="175"/>
    </location>
</feature>
<dbReference type="GeneID" id="81623440"/>
<protein>
    <recommendedName>
        <fullName evidence="4">Thioesterase domain-containing protein</fullName>
    </recommendedName>
</protein>
<evidence type="ECO:0000256" key="2">
    <source>
        <dbReference type="ARBA" id="ARBA00022801"/>
    </source>
</evidence>
<evidence type="ECO:0000256" key="3">
    <source>
        <dbReference type="SAM" id="MobiDB-lite"/>
    </source>
</evidence>
<keyword evidence="2" id="KW-0378">Hydrolase</keyword>
<organism evidence="5 6">
    <name type="scientific">Penicillium diatomitis</name>
    <dbReference type="NCBI Taxonomy" id="2819901"/>
    <lineage>
        <taxon>Eukaryota</taxon>
        <taxon>Fungi</taxon>
        <taxon>Dikarya</taxon>
        <taxon>Ascomycota</taxon>
        <taxon>Pezizomycotina</taxon>
        <taxon>Eurotiomycetes</taxon>
        <taxon>Eurotiomycetidae</taxon>
        <taxon>Eurotiales</taxon>
        <taxon>Aspergillaceae</taxon>
        <taxon>Penicillium</taxon>
    </lineage>
</organism>
<sequence length="218" mass="24804">MASSDLQAKKSRKRSDYGYRQVHQTRWYSLEVQYIHYLHSFWDDIHINEAMWHRFDNDMYAHLNNTVYTALFDTIANAYLIEHCGRNPFSVNNPSTKNPSPKSNFPGKPSSQKQEPEASTLDAGDDQIGLIVSTHCDFFASVAFPDRLEVGLRVAKLGSSSVTWEIGVFREGEEDVKMVGTYTHVFVLRETMRVGKGGMVRQVRDGLEKLLNEPGAKL</sequence>
<dbReference type="PANTHER" id="PTHR31793">
    <property type="entry name" value="4-HYDROXYBENZOYL-COA THIOESTERASE FAMILY MEMBER"/>
    <property type="match status" value="1"/>
</dbReference>
<comment type="similarity">
    <text evidence="1">Belongs to the 4-hydroxybenzoyl-CoA thioesterase family.</text>
</comment>
<reference evidence="5" key="2">
    <citation type="journal article" date="2023" name="IMA Fungus">
        <title>Comparative genomic study of the Penicillium genus elucidates a diverse pangenome and 15 lateral gene transfer events.</title>
        <authorList>
            <person name="Petersen C."/>
            <person name="Sorensen T."/>
            <person name="Nielsen M.R."/>
            <person name="Sondergaard T.E."/>
            <person name="Sorensen J.L."/>
            <person name="Fitzpatrick D.A."/>
            <person name="Frisvad J.C."/>
            <person name="Nielsen K.L."/>
        </authorList>
    </citation>
    <scope>NUCLEOTIDE SEQUENCE</scope>
    <source>
        <strain evidence="5">IBT 30728</strain>
    </source>
</reference>
<dbReference type="Pfam" id="PF03061">
    <property type="entry name" value="4HBT"/>
    <property type="match status" value="1"/>
</dbReference>
<evidence type="ECO:0000259" key="4">
    <source>
        <dbReference type="Pfam" id="PF03061"/>
    </source>
</evidence>
<dbReference type="EMBL" id="JAPWDQ010000004">
    <property type="protein sequence ID" value="KAJ5488699.1"/>
    <property type="molecule type" value="Genomic_DNA"/>
</dbReference>
<dbReference type="PANTHER" id="PTHR31793:SF27">
    <property type="entry name" value="NOVEL THIOESTERASE SUPERFAMILY DOMAIN AND SAPOSIN A-TYPE DOMAIN CONTAINING PROTEIN (0610012H03RIK)"/>
    <property type="match status" value="1"/>
</dbReference>
<gene>
    <name evidence="5" type="ORF">N7539_003589</name>
</gene>
<proteinExistence type="inferred from homology"/>
<comment type="caution">
    <text evidence="5">The sequence shown here is derived from an EMBL/GenBank/DDBJ whole genome shotgun (WGS) entry which is preliminary data.</text>
</comment>
<dbReference type="InterPro" id="IPR029069">
    <property type="entry name" value="HotDog_dom_sf"/>
</dbReference>
<feature type="region of interest" description="Disordered" evidence="3">
    <location>
        <begin position="91"/>
        <end position="120"/>
    </location>
</feature>
<dbReference type="FunFam" id="3.10.129.10:FF:000104">
    <property type="entry name" value="Thioesterase family protein (AFU_orthologue AFUA_2G16350)"/>
    <property type="match status" value="1"/>
</dbReference>
<evidence type="ECO:0000256" key="1">
    <source>
        <dbReference type="ARBA" id="ARBA00005953"/>
    </source>
</evidence>
<dbReference type="InterPro" id="IPR050563">
    <property type="entry name" value="4-hydroxybenzoyl-CoA_TE"/>
</dbReference>
<dbReference type="RefSeq" id="XP_056790732.1">
    <property type="nucleotide sequence ID" value="XM_056933191.1"/>
</dbReference>
<evidence type="ECO:0000313" key="5">
    <source>
        <dbReference type="EMBL" id="KAJ5488699.1"/>
    </source>
</evidence>
<dbReference type="InterPro" id="IPR006683">
    <property type="entry name" value="Thioestr_dom"/>
</dbReference>
<evidence type="ECO:0000313" key="6">
    <source>
        <dbReference type="Proteomes" id="UP001148312"/>
    </source>
</evidence>
<dbReference type="Gene3D" id="3.10.129.10">
    <property type="entry name" value="Hotdog Thioesterase"/>
    <property type="match status" value="1"/>
</dbReference>
<feature type="compositionally biased region" description="Polar residues" evidence="3">
    <location>
        <begin position="91"/>
        <end position="113"/>
    </location>
</feature>
<name>A0A9X0BXP1_9EURO</name>
<dbReference type="CDD" id="cd00586">
    <property type="entry name" value="4HBT"/>
    <property type="match status" value="1"/>
</dbReference>
<dbReference type="AlphaFoldDB" id="A0A9X0BXP1"/>